<dbReference type="EMBL" id="JYDW01000013">
    <property type="protein sequence ID" value="KRZ61915.1"/>
    <property type="molecule type" value="Genomic_DNA"/>
</dbReference>
<keyword evidence="2" id="KW-1185">Reference proteome</keyword>
<dbReference type="Proteomes" id="UP000054721">
    <property type="component" value="Unassembled WGS sequence"/>
</dbReference>
<protein>
    <submittedName>
        <fullName evidence="1">Uncharacterized protein</fullName>
    </submittedName>
</protein>
<name>A0A0V1LR16_9BILA</name>
<evidence type="ECO:0000313" key="1">
    <source>
        <dbReference type="EMBL" id="KRZ61915.1"/>
    </source>
</evidence>
<organism evidence="1 2">
    <name type="scientific">Trichinella nativa</name>
    <dbReference type="NCBI Taxonomy" id="6335"/>
    <lineage>
        <taxon>Eukaryota</taxon>
        <taxon>Metazoa</taxon>
        <taxon>Ecdysozoa</taxon>
        <taxon>Nematoda</taxon>
        <taxon>Enoplea</taxon>
        <taxon>Dorylaimia</taxon>
        <taxon>Trichinellida</taxon>
        <taxon>Trichinellidae</taxon>
        <taxon>Trichinella</taxon>
    </lineage>
</organism>
<dbReference type="OrthoDB" id="10296062at2759"/>
<evidence type="ECO:0000313" key="2">
    <source>
        <dbReference type="Proteomes" id="UP000054721"/>
    </source>
</evidence>
<comment type="caution">
    <text evidence="1">The sequence shown here is derived from an EMBL/GenBank/DDBJ whole genome shotgun (WGS) entry which is preliminary data.</text>
</comment>
<proteinExistence type="predicted"/>
<dbReference type="AlphaFoldDB" id="A0A0V1LR16"/>
<accession>A0A0V1LR16</accession>
<reference evidence="1 2" key="1">
    <citation type="submission" date="2015-05" db="EMBL/GenBank/DDBJ databases">
        <title>Evolution of Trichinella species and genotypes.</title>
        <authorList>
            <person name="Korhonen P.K."/>
            <person name="Edoardo P."/>
            <person name="Giuseppe L.R."/>
            <person name="Gasser R.B."/>
        </authorList>
    </citation>
    <scope>NUCLEOTIDE SEQUENCE [LARGE SCALE GENOMIC DNA]</scope>
    <source>
        <strain evidence="1">ISS10</strain>
    </source>
</reference>
<sequence>MKNLRNRICSDNSCEQLLMLRQWPVGMEVSGDSSSRNTDQDKQNVLEWDLLINFRTLKSMQELDSR</sequence>
<gene>
    <name evidence="1" type="ORF">T02_15947</name>
</gene>